<dbReference type="AlphaFoldDB" id="A0A3B0RK46"/>
<dbReference type="PANTHER" id="PTHR36510:SF3">
    <property type="entry name" value="CONSERVED PROTEIN"/>
    <property type="match status" value="1"/>
</dbReference>
<reference evidence="1" key="1">
    <citation type="submission" date="2018-06" db="EMBL/GenBank/DDBJ databases">
        <authorList>
            <person name="Zhirakovskaya E."/>
        </authorList>
    </citation>
    <scope>NUCLEOTIDE SEQUENCE</scope>
</reference>
<dbReference type="InterPro" id="IPR016602">
    <property type="entry name" value="UCP012666"/>
</dbReference>
<name>A0A3B0RK46_9ZZZZ</name>
<proteinExistence type="predicted"/>
<dbReference type="GO" id="GO:0042398">
    <property type="term" value="P:modified amino acid biosynthetic process"/>
    <property type="evidence" value="ECO:0007669"/>
    <property type="project" value="InterPro"/>
</dbReference>
<dbReference type="InterPro" id="IPR050141">
    <property type="entry name" value="GCL_type2/YbdK_subfam"/>
</dbReference>
<dbReference type="PANTHER" id="PTHR36510">
    <property type="entry name" value="GLUTAMATE--CYSTEINE LIGASE 2-RELATED"/>
    <property type="match status" value="1"/>
</dbReference>
<dbReference type="SUPFAM" id="SSF55931">
    <property type="entry name" value="Glutamine synthetase/guanido kinase"/>
    <property type="match status" value="1"/>
</dbReference>
<dbReference type="Pfam" id="PF04107">
    <property type="entry name" value="GCS2"/>
    <property type="match status" value="1"/>
</dbReference>
<dbReference type="InterPro" id="IPR006336">
    <property type="entry name" value="GCS2"/>
</dbReference>
<gene>
    <name evidence="1" type="ORF">MNBD_ALPHA01-583</name>
</gene>
<organism evidence="1">
    <name type="scientific">hydrothermal vent metagenome</name>
    <dbReference type="NCBI Taxonomy" id="652676"/>
    <lineage>
        <taxon>unclassified sequences</taxon>
        <taxon>metagenomes</taxon>
        <taxon>ecological metagenomes</taxon>
    </lineage>
</organism>
<dbReference type="PIRSF" id="PIRSF012666">
    <property type="entry name" value="UCP012666"/>
    <property type="match status" value="1"/>
</dbReference>
<protein>
    <recommendedName>
        <fullName evidence="2">Glutamate--cysteine ligase</fullName>
    </recommendedName>
</protein>
<dbReference type="GO" id="GO:0004357">
    <property type="term" value="F:glutamate-cysteine ligase activity"/>
    <property type="evidence" value="ECO:0007669"/>
    <property type="project" value="InterPro"/>
</dbReference>
<evidence type="ECO:0008006" key="2">
    <source>
        <dbReference type="Google" id="ProtNLM"/>
    </source>
</evidence>
<evidence type="ECO:0000313" key="1">
    <source>
        <dbReference type="EMBL" id="VAV92389.1"/>
    </source>
</evidence>
<dbReference type="EMBL" id="UOEJ01000034">
    <property type="protein sequence ID" value="VAV92389.1"/>
    <property type="molecule type" value="Genomic_DNA"/>
</dbReference>
<sequence length="496" mass="55701">MGRDIEITDFTDEDYTKFSERLYDCLNALKTTISTPGFGEGPITLGAELETYIVNDTGHVAPINHNILSEIDDPLFQHELNKFNLEYNLSPVAARGCPFSSMQHEAEQALIRASQTAAAHRASIVPIGILPTLSIDDLQADNMTDVGRYHMLYRGLHKLRGEPFKVNINGDDPIRLECDHVTLEGANTSFQIHLRVPPERFAETYNAIQMVTPLAVAISANSPILLGHRLWQETRIALFKQSIDSRLRGNVEWRQPSRVSFGHGWARQGAHELFAETVALYPPIIPCSSDQKPLWALKNNFPPDLDELNLHMGTIWPWNRPVYSARDGGHLRIEMRAIPSGPTPLDMMASAAFFIGLAIALRDEISDILPQIPFRFAEHNFYRAAQNGLSAKILWPLPGQTHPVEQPIARVIAALLPRMAEGLDRLGVDGAEIKKYQENMENRLRSDLTGASWQLMMLEKYQQRGLNRAESCQAVTLKYIEQQKTGKSLSEWSLAP</sequence>
<accession>A0A3B0RK46</accession>
<dbReference type="InterPro" id="IPR014746">
    <property type="entry name" value="Gln_synth/guanido_kin_cat_dom"/>
</dbReference>
<dbReference type="Gene3D" id="3.30.590.20">
    <property type="match status" value="1"/>
</dbReference>